<comment type="caution">
    <text evidence="1">The sequence shown here is derived from an EMBL/GenBank/DDBJ whole genome shotgun (WGS) entry which is preliminary data.</text>
</comment>
<evidence type="ECO:0000313" key="1">
    <source>
        <dbReference type="EMBL" id="GBP91304.1"/>
    </source>
</evidence>
<evidence type="ECO:0000313" key="2">
    <source>
        <dbReference type="Proteomes" id="UP000299102"/>
    </source>
</evidence>
<protein>
    <submittedName>
        <fullName evidence="1">Uncharacterized protein</fullName>
    </submittedName>
</protein>
<name>A0A4C1ZW42_EUMVA</name>
<dbReference type="Proteomes" id="UP000299102">
    <property type="component" value="Unassembled WGS sequence"/>
</dbReference>
<dbReference type="EMBL" id="BGZK01002157">
    <property type="protein sequence ID" value="GBP91304.1"/>
    <property type="molecule type" value="Genomic_DNA"/>
</dbReference>
<keyword evidence="2" id="KW-1185">Reference proteome</keyword>
<sequence>MRLPSSLTPLQKHYINYRDASKRFFDIAGSHPNALLRAVDYQPPHPTISVRHETYLPIHLTLLAVESNDVNDTHD</sequence>
<reference evidence="1 2" key="1">
    <citation type="journal article" date="2019" name="Commun. Biol.">
        <title>The bagworm genome reveals a unique fibroin gene that provides high tensile strength.</title>
        <authorList>
            <person name="Kono N."/>
            <person name="Nakamura H."/>
            <person name="Ohtoshi R."/>
            <person name="Tomita M."/>
            <person name="Numata K."/>
            <person name="Arakawa K."/>
        </authorList>
    </citation>
    <scope>NUCLEOTIDE SEQUENCE [LARGE SCALE GENOMIC DNA]</scope>
</reference>
<proteinExistence type="predicted"/>
<organism evidence="1 2">
    <name type="scientific">Eumeta variegata</name>
    <name type="common">Bagworm moth</name>
    <name type="synonym">Eumeta japonica</name>
    <dbReference type="NCBI Taxonomy" id="151549"/>
    <lineage>
        <taxon>Eukaryota</taxon>
        <taxon>Metazoa</taxon>
        <taxon>Ecdysozoa</taxon>
        <taxon>Arthropoda</taxon>
        <taxon>Hexapoda</taxon>
        <taxon>Insecta</taxon>
        <taxon>Pterygota</taxon>
        <taxon>Neoptera</taxon>
        <taxon>Endopterygota</taxon>
        <taxon>Lepidoptera</taxon>
        <taxon>Glossata</taxon>
        <taxon>Ditrysia</taxon>
        <taxon>Tineoidea</taxon>
        <taxon>Psychidae</taxon>
        <taxon>Oiketicinae</taxon>
        <taxon>Eumeta</taxon>
    </lineage>
</organism>
<gene>
    <name evidence="1" type="ORF">EVAR_96504_1</name>
</gene>
<accession>A0A4C1ZW42</accession>
<dbReference type="AlphaFoldDB" id="A0A4C1ZW42"/>